<dbReference type="Proteomes" id="UP000824093">
    <property type="component" value="Unassembled WGS sequence"/>
</dbReference>
<evidence type="ECO:0000256" key="1">
    <source>
        <dbReference type="SAM" id="MobiDB-lite"/>
    </source>
</evidence>
<sequence length="503" mass="55836">MDLFEDDLLQEKKKVKKIGKGIIIAGVIVVILIIAVVVAIGYFQSKQLGTYIDGVATAFSADTYYVEDSGKIYLSIKNLSSSLNYNYYNGEYGKASEDARKGFVEPIEGEGEAVSFEANSKKIYKNILSVSSTTSKEKAANYMYIDEPIKYINGNLYTTIEGINELFNVKIAYDEVNNKIVIYSLPYLVQTYTTQIANYGYKEISAEFVNQKALASDMIVVERENGKLGVINTEGKEIIGAKYDGITYLESTNEFVVENENKVGIVNNLGTTKIPLNYEDLELLDNDTGLYIAKSGDYYGVIDRNGNKIIHTEYDAIGIDQNLFQSKDITNPYLLYNNCIPVQKDEKWGIYDKSGKIILPIEFDMIGCVISSGQSGRANNAVILPDYEAIIVGKNMEENGQEVEKYAVYNALGNMLVPFMIDSIYYVTQNGEDVYEMEVADQTGNVDEVFKQNGIQKVKKDVVDTTTGGGNINIDSENIISNGNNQTTTESEGQTEENGTAQE</sequence>
<dbReference type="PANTHER" id="PTHR37841:SF1">
    <property type="entry name" value="DUF3298 DOMAIN-CONTAINING PROTEIN"/>
    <property type="match status" value="1"/>
</dbReference>
<keyword evidence="2" id="KW-0472">Membrane</keyword>
<proteinExistence type="predicted"/>
<keyword evidence="2" id="KW-1133">Transmembrane helix</keyword>
<dbReference type="Pfam" id="PF14903">
    <property type="entry name" value="WG_beta_rep"/>
    <property type="match status" value="3"/>
</dbReference>
<accession>A0A9D1M107</accession>
<organism evidence="3 4">
    <name type="scientific">Candidatus Merdicola faecigallinarum</name>
    <dbReference type="NCBI Taxonomy" id="2840862"/>
    <lineage>
        <taxon>Bacteria</taxon>
        <taxon>Bacillati</taxon>
        <taxon>Bacillota</taxon>
        <taxon>Clostridia</taxon>
        <taxon>Candidatus Merdicola</taxon>
    </lineage>
</organism>
<gene>
    <name evidence="3" type="ORF">IAB70_03190</name>
</gene>
<dbReference type="PANTHER" id="PTHR37841">
    <property type="entry name" value="GLR2918 PROTEIN"/>
    <property type="match status" value="1"/>
</dbReference>
<keyword evidence="2" id="KW-0812">Transmembrane</keyword>
<dbReference type="AlphaFoldDB" id="A0A9D1M107"/>
<dbReference type="InterPro" id="IPR032774">
    <property type="entry name" value="WG_beta_rep"/>
</dbReference>
<evidence type="ECO:0000256" key="2">
    <source>
        <dbReference type="SAM" id="Phobius"/>
    </source>
</evidence>
<feature type="compositionally biased region" description="Low complexity" evidence="1">
    <location>
        <begin position="472"/>
        <end position="503"/>
    </location>
</feature>
<protein>
    <submittedName>
        <fullName evidence="3">WG repeat-containing protein</fullName>
    </submittedName>
</protein>
<feature type="transmembrane region" description="Helical" evidence="2">
    <location>
        <begin position="21"/>
        <end position="43"/>
    </location>
</feature>
<feature type="region of interest" description="Disordered" evidence="1">
    <location>
        <begin position="468"/>
        <end position="503"/>
    </location>
</feature>
<reference evidence="3" key="1">
    <citation type="submission" date="2020-10" db="EMBL/GenBank/DDBJ databases">
        <authorList>
            <person name="Gilroy R."/>
        </authorList>
    </citation>
    <scope>NUCLEOTIDE SEQUENCE</scope>
    <source>
        <strain evidence="3">CHK195-15760</strain>
    </source>
</reference>
<dbReference type="EMBL" id="DVNH01000022">
    <property type="protein sequence ID" value="HIU51609.1"/>
    <property type="molecule type" value="Genomic_DNA"/>
</dbReference>
<comment type="caution">
    <text evidence="3">The sequence shown here is derived from an EMBL/GenBank/DDBJ whole genome shotgun (WGS) entry which is preliminary data.</text>
</comment>
<reference evidence="3" key="2">
    <citation type="journal article" date="2021" name="PeerJ">
        <title>Extensive microbial diversity within the chicken gut microbiome revealed by metagenomics and culture.</title>
        <authorList>
            <person name="Gilroy R."/>
            <person name="Ravi A."/>
            <person name="Getino M."/>
            <person name="Pursley I."/>
            <person name="Horton D.L."/>
            <person name="Alikhan N.F."/>
            <person name="Baker D."/>
            <person name="Gharbi K."/>
            <person name="Hall N."/>
            <person name="Watson M."/>
            <person name="Adriaenssens E.M."/>
            <person name="Foster-Nyarko E."/>
            <person name="Jarju S."/>
            <person name="Secka A."/>
            <person name="Antonio M."/>
            <person name="Oren A."/>
            <person name="Chaudhuri R.R."/>
            <person name="La Ragione R."/>
            <person name="Hildebrand F."/>
            <person name="Pallen M.J."/>
        </authorList>
    </citation>
    <scope>NUCLEOTIDE SEQUENCE</scope>
    <source>
        <strain evidence="3">CHK195-15760</strain>
    </source>
</reference>
<evidence type="ECO:0000313" key="4">
    <source>
        <dbReference type="Proteomes" id="UP000824093"/>
    </source>
</evidence>
<name>A0A9D1M107_9FIRM</name>
<evidence type="ECO:0000313" key="3">
    <source>
        <dbReference type="EMBL" id="HIU51609.1"/>
    </source>
</evidence>